<organism evidence="9 10">
    <name type="scientific">Paraphoma chrysanthemicola</name>
    <dbReference type="NCBI Taxonomy" id="798071"/>
    <lineage>
        <taxon>Eukaryota</taxon>
        <taxon>Fungi</taxon>
        <taxon>Dikarya</taxon>
        <taxon>Ascomycota</taxon>
        <taxon>Pezizomycotina</taxon>
        <taxon>Dothideomycetes</taxon>
        <taxon>Pleosporomycetidae</taxon>
        <taxon>Pleosporales</taxon>
        <taxon>Pleosporineae</taxon>
        <taxon>Phaeosphaeriaceae</taxon>
        <taxon>Paraphoma</taxon>
    </lineage>
</organism>
<accession>A0A8K0VTZ5</accession>
<evidence type="ECO:0000313" key="9">
    <source>
        <dbReference type="EMBL" id="KAH7073337.1"/>
    </source>
</evidence>
<dbReference type="GO" id="GO:0020037">
    <property type="term" value="F:heme binding"/>
    <property type="evidence" value="ECO:0007669"/>
    <property type="project" value="InterPro"/>
</dbReference>
<dbReference type="Gene3D" id="3.40.50.1240">
    <property type="entry name" value="Phosphoglycerate mutase-like"/>
    <property type="match status" value="1"/>
</dbReference>
<evidence type="ECO:0000256" key="4">
    <source>
        <dbReference type="ARBA" id="ARBA00022723"/>
    </source>
</evidence>
<dbReference type="GO" id="GO:0004497">
    <property type="term" value="F:monooxygenase activity"/>
    <property type="evidence" value="ECO:0007669"/>
    <property type="project" value="UniProtKB-KW"/>
</dbReference>
<keyword evidence="6 8" id="KW-0408">Iron</keyword>
<gene>
    <name evidence="9" type="ORF">FB567DRAFT_583978</name>
</gene>
<dbReference type="InterPro" id="IPR001128">
    <property type="entry name" value="Cyt_P450"/>
</dbReference>
<reference evidence="9" key="1">
    <citation type="journal article" date="2021" name="Nat. Commun.">
        <title>Genetic determinants of endophytism in the Arabidopsis root mycobiome.</title>
        <authorList>
            <person name="Mesny F."/>
            <person name="Miyauchi S."/>
            <person name="Thiergart T."/>
            <person name="Pickel B."/>
            <person name="Atanasova L."/>
            <person name="Karlsson M."/>
            <person name="Huettel B."/>
            <person name="Barry K.W."/>
            <person name="Haridas S."/>
            <person name="Chen C."/>
            <person name="Bauer D."/>
            <person name="Andreopoulos W."/>
            <person name="Pangilinan J."/>
            <person name="LaButti K."/>
            <person name="Riley R."/>
            <person name="Lipzen A."/>
            <person name="Clum A."/>
            <person name="Drula E."/>
            <person name="Henrissat B."/>
            <person name="Kohler A."/>
            <person name="Grigoriev I.V."/>
            <person name="Martin F.M."/>
            <person name="Hacquard S."/>
        </authorList>
    </citation>
    <scope>NUCLEOTIDE SEQUENCE</scope>
    <source>
        <strain evidence="9">MPI-SDFR-AT-0120</strain>
    </source>
</reference>
<comment type="pathway">
    <text evidence="2">Secondary metabolite biosynthesis.</text>
</comment>
<dbReference type="InterPro" id="IPR029033">
    <property type="entry name" value="His_PPase_superfam"/>
</dbReference>
<dbReference type="PRINTS" id="PR00463">
    <property type="entry name" value="EP450I"/>
</dbReference>
<evidence type="ECO:0000256" key="3">
    <source>
        <dbReference type="ARBA" id="ARBA00022617"/>
    </source>
</evidence>
<dbReference type="GO" id="GO:0005506">
    <property type="term" value="F:iron ion binding"/>
    <property type="evidence" value="ECO:0007669"/>
    <property type="project" value="InterPro"/>
</dbReference>
<dbReference type="InterPro" id="IPR050121">
    <property type="entry name" value="Cytochrome_P450_monoxygenase"/>
</dbReference>
<dbReference type="EMBL" id="JAGMVJ010000022">
    <property type="protein sequence ID" value="KAH7073337.1"/>
    <property type="molecule type" value="Genomic_DNA"/>
</dbReference>
<dbReference type="OrthoDB" id="10262962at2759"/>
<dbReference type="Pfam" id="PF00328">
    <property type="entry name" value="His_Phos_2"/>
    <property type="match status" value="1"/>
</dbReference>
<name>A0A8K0VTZ5_9PLEO</name>
<dbReference type="SUPFAM" id="SSF53254">
    <property type="entry name" value="Phosphoglycerate mutase-like"/>
    <property type="match status" value="1"/>
</dbReference>
<evidence type="ECO:0000313" key="10">
    <source>
        <dbReference type="Proteomes" id="UP000813461"/>
    </source>
</evidence>
<dbReference type="InterPro" id="IPR000560">
    <property type="entry name" value="His_Pase_clade-2"/>
</dbReference>
<dbReference type="Proteomes" id="UP000813461">
    <property type="component" value="Unassembled WGS sequence"/>
</dbReference>
<dbReference type="PANTHER" id="PTHR24305:SF107">
    <property type="entry name" value="P450, PUTATIVE (EUROFUNG)-RELATED"/>
    <property type="match status" value="1"/>
</dbReference>
<dbReference type="PRINTS" id="PR00385">
    <property type="entry name" value="P450"/>
</dbReference>
<evidence type="ECO:0000256" key="7">
    <source>
        <dbReference type="ARBA" id="ARBA00023033"/>
    </source>
</evidence>
<keyword evidence="3 8" id="KW-0349">Heme</keyword>
<dbReference type="AlphaFoldDB" id="A0A8K0VTZ5"/>
<dbReference type="PANTHER" id="PTHR24305">
    <property type="entry name" value="CYTOCHROME P450"/>
    <property type="match status" value="1"/>
</dbReference>
<dbReference type="InterPro" id="IPR002401">
    <property type="entry name" value="Cyt_P450_E_grp-I"/>
</dbReference>
<keyword evidence="4 8" id="KW-0479">Metal-binding</keyword>
<keyword evidence="10" id="KW-1185">Reference proteome</keyword>
<proteinExistence type="predicted"/>
<dbReference type="SUPFAM" id="SSF48264">
    <property type="entry name" value="Cytochrome P450"/>
    <property type="match status" value="1"/>
</dbReference>
<evidence type="ECO:0000256" key="8">
    <source>
        <dbReference type="PIRSR" id="PIRSR602401-1"/>
    </source>
</evidence>
<evidence type="ECO:0000256" key="5">
    <source>
        <dbReference type="ARBA" id="ARBA00023002"/>
    </source>
</evidence>
<dbReference type="InterPro" id="IPR036396">
    <property type="entry name" value="Cyt_P450_sf"/>
</dbReference>
<dbReference type="CDD" id="cd11051">
    <property type="entry name" value="CYP59-like"/>
    <property type="match status" value="1"/>
</dbReference>
<dbReference type="Pfam" id="PF00067">
    <property type="entry name" value="p450"/>
    <property type="match status" value="1"/>
</dbReference>
<sequence length="1022" mass="114675">MGLLDNHMVFSAIASLFVLWLVGRAVVVIKDRQRVKKLPGPPMHPIFGHLISVGKVAMKIPTRAHPQILATYTQQEYNLGPIFFMDTRPVAGLNLIIADPEIARQISESGLNKHPSLGETIEPLAGKMNMLSTDGAFWKKWRSIFNPGFSIQQIVSQVPAIVECGQDFIRLLDEHAKADRVFRLEEETTKITIDVIGKVVCDHDFKTLTTENEFMTTMRNTLSWMPDMQSINPFHTRHPLRPIFWWYYKKKMDRYIGKVLDERFVGREAKSTNKSKTKTGIDLALQEYFKENGQDVDSENVTMDAEFRKAAIDNLLILLFAGHDTTASTLCYCYHILSKHPGALATIRAELDSVFGTNVPAGEQLKTNPYLVNNLEYTLAVIKEILRLWVPGSGVRIGRKGYFIKDPVSGAMIDTDGLLIWTVSMAMHRDARIWGPDVNEFKPERFLPANADKLTPNAWRPFEKGPRNCIGQELALIEMKVVLAMTVREFDFRAAYDELDKLMGDGSLWTRDASFRKGPMEVFGERMHQILLAAAKPSEGMPARVSASMPSIKSLFTITLNSVVAAQNVTIDLGWYPPRKSWINDLTQVLNGTGTNGFLFNGSQTPDGVAYGTYNWCNMPHVRAQEYPRASGDYELRYVEVIHRHHKRTPYASNTFPKESYGWSCDDQGLFYYGQPLNPEGNSSTSTYWSVFTNGVNPFQQNGFKGSCQFPQITRGGLDDSWQHGQDLYGVYHDLLGFLPDNLSDKVSFRVTNNQITSQVAGMLVERMFEPSSTVPLKIQPTSIDSLEPQYSCPKASSLYSSYSVGSKAANWTAHLTAAKPLFKSLDAISGVPSDSTEWHKSFDHYYDNLSARQCHAKPLPCSINDTSVCVTQEQADAVYRLGQYEYSFIYRDSPQSLQAAVGSYGVYFAELADNIRSVISGSSSVIYRHNVAHDGSVSRLLSFLQIEQMVWVGMGSEVVFEIYQRKKDGKKFIRILWGGQVLKSSNPSLGEVDMLDLDVFLGHVDGLVGQRAGKVVQFCAS</sequence>
<feature type="binding site" description="axial binding residue" evidence="8">
    <location>
        <position position="469"/>
    </location>
    <ligand>
        <name>heme</name>
        <dbReference type="ChEBI" id="CHEBI:30413"/>
    </ligand>
    <ligandPart>
        <name>Fe</name>
        <dbReference type="ChEBI" id="CHEBI:18248"/>
    </ligandPart>
</feature>
<comment type="cofactor">
    <cofactor evidence="1 8">
        <name>heme</name>
        <dbReference type="ChEBI" id="CHEBI:30413"/>
    </cofactor>
</comment>
<evidence type="ECO:0000256" key="6">
    <source>
        <dbReference type="ARBA" id="ARBA00023004"/>
    </source>
</evidence>
<keyword evidence="5" id="KW-0560">Oxidoreductase</keyword>
<comment type="caution">
    <text evidence="9">The sequence shown here is derived from an EMBL/GenBank/DDBJ whole genome shotgun (WGS) entry which is preliminary data.</text>
</comment>
<protein>
    <submittedName>
        <fullName evidence="9">Cytochrome P450</fullName>
    </submittedName>
</protein>
<dbReference type="Gene3D" id="1.10.630.10">
    <property type="entry name" value="Cytochrome P450"/>
    <property type="match status" value="1"/>
</dbReference>
<keyword evidence="7" id="KW-0503">Monooxygenase</keyword>
<dbReference type="GO" id="GO:0016705">
    <property type="term" value="F:oxidoreductase activity, acting on paired donors, with incorporation or reduction of molecular oxygen"/>
    <property type="evidence" value="ECO:0007669"/>
    <property type="project" value="InterPro"/>
</dbReference>
<evidence type="ECO:0000256" key="2">
    <source>
        <dbReference type="ARBA" id="ARBA00005179"/>
    </source>
</evidence>
<evidence type="ECO:0000256" key="1">
    <source>
        <dbReference type="ARBA" id="ARBA00001971"/>
    </source>
</evidence>